<dbReference type="InterPro" id="IPR012340">
    <property type="entry name" value="NA-bd_OB-fold"/>
</dbReference>
<feature type="binding site" evidence="13">
    <location>
        <position position="85"/>
    </location>
    <ligand>
        <name>[4Fe-4S] cluster</name>
        <dbReference type="ChEBI" id="CHEBI:49883"/>
        <label>1</label>
    </ligand>
</feature>
<dbReference type="InterPro" id="IPR002792">
    <property type="entry name" value="TRAM_dom"/>
</dbReference>
<dbReference type="SUPFAM" id="SSF102114">
    <property type="entry name" value="Radical SAM enzymes"/>
    <property type="match status" value="1"/>
</dbReference>
<feature type="binding site" evidence="13">
    <location>
        <position position="160"/>
    </location>
    <ligand>
        <name>[4Fe-4S] cluster</name>
        <dbReference type="ChEBI" id="CHEBI:49883"/>
        <label>2</label>
        <note>4Fe-4S-S-AdoMet</note>
    </ligand>
</feature>
<reference evidence="17 18" key="1">
    <citation type="submission" date="2014-10" db="EMBL/GenBank/DDBJ databases">
        <title>Complete genome sequence of Parvimonas micra KCOM 1535 (= ChDC B708).</title>
        <authorList>
            <person name="Kook J.-K."/>
            <person name="Park S.-N."/>
            <person name="Lim Y.K."/>
            <person name="Roh H."/>
        </authorList>
    </citation>
    <scope>NUCLEOTIDE SEQUENCE [LARGE SCALE GENOMIC DNA]</scope>
    <source>
        <strain evidence="18">KCOM 1535 / ChDC B708</strain>
    </source>
</reference>
<dbReference type="PROSITE" id="PS51449">
    <property type="entry name" value="MTTASE_N"/>
    <property type="match status" value="1"/>
</dbReference>
<keyword evidence="3 13" id="KW-0808">Transferase</keyword>
<evidence type="ECO:0000256" key="13">
    <source>
        <dbReference type="HAMAP-Rule" id="MF_01864"/>
    </source>
</evidence>
<dbReference type="InterPro" id="IPR038135">
    <property type="entry name" value="Methylthiotransferase_N_sf"/>
</dbReference>
<dbReference type="PANTHER" id="PTHR43020">
    <property type="entry name" value="CDK5 REGULATORY SUBUNIT-ASSOCIATED PROTEIN 1"/>
    <property type="match status" value="1"/>
</dbReference>
<dbReference type="Gene3D" id="3.80.30.20">
    <property type="entry name" value="tm_1862 like domain"/>
    <property type="match status" value="1"/>
</dbReference>
<sequence>MNFLIKKYTIITYGCQMNHHDSEKISYLLETLGYTKEDDLEKSDFIIYNTCLVRENAELKVYGQLGALKNLKRKKPEMIIAVCGCMMQTGDARATIISKYKHVDIIFGTKNISRLPSLIARHRSTGEVIVDIEEEDIIDDETPINREHPFIAYVNIMTGCNNYCTFCIVPYARGKEISRTPESIINEIKDLAKKGYKEITLLGQNVNSYGKTLSPKVTFPELLKMVNEIDGIERIRFLTSHPKDCSDELIDAMASLDKVCENIHLPFQSGSNKILKDMHRVYTREHYLELIRKLKEKVPNITLSTDIIVGFPGETEEDFEDTLSMVEKVGYDQGFTFLYSIRKGTKAAEMQNQIPHEVKQERFQRLIDSMYKIFYEKNKECLGQTLEVLVEGISKNNPDILTGRTRGYKLVHFKGGKRNIGQLVNVKITGHNSFALEGEIV</sequence>
<dbReference type="GO" id="GO:0035597">
    <property type="term" value="F:tRNA-2-methylthio-N(6)-dimethylallyladenosine(37) synthase activity"/>
    <property type="evidence" value="ECO:0007669"/>
    <property type="project" value="UniProtKB-EC"/>
</dbReference>
<dbReference type="InterPro" id="IPR007197">
    <property type="entry name" value="rSAM"/>
</dbReference>
<feature type="domain" description="TRAM" evidence="14">
    <location>
        <begin position="379"/>
        <end position="441"/>
    </location>
</feature>
<dbReference type="Proteomes" id="UP000031386">
    <property type="component" value="Chromosome"/>
</dbReference>
<keyword evidence="2 13" id="KW-0004">4Fe-4S</keyword>
<evidence type="ECO:0000256" key="1">
    <source>
        <dbReference type="ARBA" id="ARBA00003234"/>
    </source>
</evidence>
<dbReference type="GO" id="GO:0046872">
    <property type="term" value="F:metal ion binding"/>
    <property type="evidence" value="ECO:0007669"/>
    <property type="project" value="UniProtKB-KW"/>
</dbReference>
<dbReference type="SFLD" id="SFLDG01082">
    <property type="entry name" value="B12-binding_domain_containing"/>
    <property type="match status" value="1"/>
</dbReference>
<dbReference type="InterPro" id="IPR020612">
    <property type="entry name" value="Methylthiotransferase_CS"/>
</dbReference>
<dbReference type="SFLD" id="SFLDG01061">
    <property type="entry name" value="methylthiotransferase"/>
    <property type="match status" value="1"/>
</dbReference>
<dbReference type="HAMAP" id="MF_01864">
    <property type="entry name" value="tRNA_metthiotr_MiaB"/>
    <property type="match status" value="1"/>
</dbReference>
<dbReference type="CDD" id="cd01335">
    <property type="entry name" value="Radical_SAM"/>
    <property type="match status" value="1"/>
</dbReference>
<comment type="cofactor">
    <cofactor evidence="13">
        <name>[4Fe-4S] cluster</name>
        <dbReference type="ChEBI" id="CHEBI:49883"/>
    </cofactor>
    <text evidence="13">Binds 2 [4Fe-4S] clusters. One cluster is coordinated with 3 cysteines and an exchangeable S-adenosyl-L-methionine.</text>
</comment>
<dbReference type="GO" id="GO:0051539">
    <property type="term" value="F:4 iron, 4 sulfur cluster binding"/>
    <property type="evidence" value="ECO:0007669"/>
    <property type="project" value="UniProtKB-UniRule"/>
</dbReference>
<feature type="binding site" evidence="13">
    <location>
        <position position="15"/>
    </location>
    <ligand>
        <name>[4Fe-4S] cluster</name>
        <dbReference type="ChEBI" id="CHEBI:49883"/>
        <label>1</label>
    </ligand>
</feature>
<dbReference type="InterPro" id="IPR013848">
    <property type="entry name" value="Methylthiotransferase_N"/>
</dbReference>
<comment type="similarity">
    <text evidence="13">Belongs to the methylthiotransferase family. MiaB subfamily.</text>
</comment>
<keyword evidence="4 13" id="KW-0949">S-adenosyl-L-methionine</keyword>
<evidence type="ECO:0000256" key="2">
    <source>
        <dbReference type="ARBA" id="ARBA00022485"/>
    </source>
</evidence>
<comment type="function">
    <text evidence="1 13">Catalyzes the methylthiolation of N6-(dimethylallyl)adenosine (i(6)A), leading to the formation of 2-methylthio-N6-(dimethylallyl)adenosine (ms(2)i(6)A) at position 37 in tRNAs that read codons beginning with uridine.</text>
</comment>
<dbReference type="Pfam" id="PF04055">
    <property type="entry name" value="Radical_SAM"/>
    <property type="match status" value="1"/>
</dbReference>
<dbReference type="NCBIfam" id="TIGR00089">
    <property type="entry name" value="MiaB/RimO family radical SAM methylthiotransferase"/>
    <property type="match status" value="1"/>
</dbReference>
<comment type="subunit">
    <text evidence="13">Monomer.</text>
</comment>
<dbReference type="Gene3D" id="2.40.50.140">
    <property type="entry name" value="Nucleic acid-binding proteins"/>
    <property type="match status" value="1"/>
</dbReference>
<dbReference type="InterPro" id="IPR006638">
    <property type="entry name" value="Elp3/MiaA/NifB-like_rSAM"/>
</dbReference>
<feature type="binding site" evidence="13">
    <location>
        <position position="51"/>
    </location>
    <ligand>
        <name>[4Fe-4S] cluster</name>
        <dbReference type="ChEBI" id="CHEBI:49883"/>
        <label>1</label>
    </ligand>
</feature>
<dbReference type="KEGG" id="pmic:NW74_03730"/>
<dbReference type="PROSITE" id="PS50926">
    <property type="entry name" value="TRAM"/>
    <property type="match status" value="1"/>
</dbReference>
<dbReference type="EC" id="2.8.4.3" evidence="8 13"/>
<keyword evidence="7 13" id="KW-0411">Iron-sulfur</keyword>
<comment type="catalytic activity">
    <reaction evidence="9 13">
        <text>N(6)-dimethylallyladenosine(37) in tRNA + (sulfur carrier)-SH + AH2 + 2 S-adenosyl-L-methionine = 2-methylsulfanyl-N(6)-dimethylallyladenosine(37) in tRNA + (sulfur carrier)-H + 5'-deoxyadenosine + L-methionine + A + S-adenosyl-L-homocysteine + 2 H(+)</text>
        <dbReference type="Rhea" id="RHEA:37067"/>
        <dbReference type="Rhea" id="RHEA-COMP:10375"/>
        <dbReference type="Rhea" id="RHEA-COMP:10376"/>
        <dbReference type="Rhea" id="RHEA-COMP:14737"/>
        <dbReference type="Rhea" id="RHEA-COMP:14739"/>
        <dbReference type="ChEBI" id="CHEBI:13193"/>
        <dbReference type="ChEBI" id="CHEBI:15378"/>
        <dbReference type="ChEBI" id="CHEBI:17319"/>
        <dbReference type="ChEBI" id="CHEBI:17499"/>
        <dbReference type="ChEBI" id="CHEBI:29917"/>
        <dbReference type="ChEBI" id="CHEBI:57844"/>
        <dbReference type="ChEBI" id="CHEBI:57856"/>
        <dbReference type="ChEBI" id="CHEBI:59789"/>
        <dbReference type="ChEBI" id="CHEBI:64428"/>
        <dbReference type="ChEBI" id="CHEBI:74415"/>
        <dbReference type="ChEBI" id="CHEBI:74417"/>
        <dbReference type="EC" id="2.8.4.3"/>
    </reaction>
</comment>
<feature type="domain" description="Radical SAM core" evidence="16">
    <location>
        <begin position="146"/>
        <end position="376"/>
    </location>
</feature>
<keyword evidence="13" id="KW-0963">Cytoplasm</keyword>
<dbReference type="InterPro" id="IPR023404">
    <property type="entry name" value="rSAM_horseshoe"/>
</dbReference>
<evidence type="ECO:0000313" key="18">
    <source>
        <dbReference type="Proteomes" id="UP000031386"/>
    </source>
</evidence>
<evidence type="ECO:0000256" key="6">
    <source>
        <dbReference type="ARBA" id="ARBA00023004"/>
    </source>
</evidence>
<dbReference type="InterPro" id="IPR058240">
    <property type="entry name" value="rSAM_sf"/>
</dbReference>
<dbReference type="STRING" id="33033.NW74_03730"/>
<keyword evidence="5 13" id="KW-0479">Metal-binding</keyword>
<evidence type="ECO:0000256" key="4">
    <source>
        <dbReference type="ARBA" id="ARBA00022691"/>
    </source>
</evidence>
<keyword evidence="6 13" id="KW-0408">Iron</keyword>
<dbReference type="Pfam" id="PF00919">
    <property type="entry name" value="UPF0004"/>
    <property type="match status" value="1"/>
</dbReference>
<feature type="binding site" evidence="13">
    <location>
        <position position="167"/>
    </location>
    <ligand>
        <name>[4Fe-4S] cluster</name>
        <dbReference type="ChEBI" id="CHEBI:49883"/>
        <label>2</label>
        <note>4Fe-4S-S-AdoMet</note>
    </ligand>
</feature>
<accession>A0A0B4S1Z0</accession>
<dbReference type="PROSITE" id="PS51918">
    <property type="entry name" value="RADICAL_SAM"/>
    <property type="match status" value="1"/>
</dbReference>
<dbReference type="Gene3D" id="3.40.50.12160">
    <property type="entry name" value="Methylthiotransferase, N-terminal domain"/>
    <property type="match status" value="1"/>
</dbReference>
<dbReference type="SFLD" id="SFLDS00029">
    <property type="entry name" value="Radical_SAM"/>
    <property type="match status" value="1"/>
</dbReference>
<dbReference type="FunFam" id="3.40.50.12160:FF:000003">
    <property type="entry name" value="CDK5 regulatory subunit-associated protein 1"/>
    <property type="match status" value="1"/>
</dbReference>
<dbReference type="FunFam" id="3.80.30.20:FF:000001">
    <property type="entry name" value="tRNA-2-methylthio-N(6)-dimethylallyladenosine synthase 2"/>
    <property type="match status" value="1"/>
</dbReference>
<dbReference type="AlphaFoldDB" id="A0A0B4S1Z0"/>
<organism evidence="17 18">
    <name type="scientific">Parvimonas micra</name>
    <dbReference type="NCBI Taxonomy" id="33033"/>
    <lineage>
        <taxon>Bacteria</taxon>
        <taxon>Bacillati</taxon>
        <taxon>Bacillota</taxon>
        <taxon>Tissierellia</taxon>
        <taxon>Tissierellales</taxon>
        <taxon>Peptoniphilaceae</taxon>
        <taxon>Parvimonas</taxon>
    </lineage>
</organism>
<dbReference type="SFLD" id="SFLDF00273">
    <property type="entry name" value="(dimethylallyl)adenosine_tRNA"/>
    <property type="match status" value="1"/>
</dbReference>
<evidence type="ECO:0000256" key="3">
    <source>
        <dbReference type="ARBA" id="ARBA00022679"/>
    </source>
</evidence>
<protein>
    <recommendedName>
        <fullName evidence="10 13">tRNA-2-methylthio-N(6)-dimethylallyladenosine synthase</fullName>
        <ecNumber evidence="8 13">2.8.4.3</ecNumber>
    </recommendedName>
    <alternativeName>
        <fullName evidence="12 13">(Dimethylallyl)adenosine tRNA methylthiotransferase MiaB</fullName>
    </alternativeName>
    <alternativeName>
        <fullName evidence="11 13">tRNA-i(6)A37 methylthiotransferase</fullName>
    </alternativeName>
</protein>
<evidence type="ECO:0000259" key="14">
    <source>
        <dbReference type="PROSITE" id="PS50926"/>
    </source>
</evidence>
<evidence type="ECO:0000256" key="9">
    <source>
        <dbReference type="ARBA" id="ARBA00051425"/>
    </source>
</evidence>
<feature type="binding site" evidence="13">
    <location>
        <position position="164"/>
    </location>
    <ligand>
        <name>[4Fe-4S] cluster</name>
        <dbReference type="ChEBI" id="CHEBI:49883"/>
        <label>2</label>
        <note>4Fe-4S-S-AdoMet</note>
    </ligand>
</feature>
<dbReference type="Pfam" id="PF01938">
    <property type="entry name" value="TRAM"/>
    <property type="match status" value="1"/>
</dbReference>
<evidence type="ECO:0000256" key="12">
    <source>
        <dbReference type="ARBA" id="ARBA00081141"/>
    </source>
</evidence>
<evidence type="ECO:0000256" key="8">
    <source>
        <dbReference type="ARBA" id="ARBA00033765"/>
    </source>
</evidence>
<name>A0A0B4S1Z0_9FIRM</name>
<comment type="subcellular location">
    <subcellularLocation>
        <location evidence="13">Cytoplasm</location>
    </subcellularLocation>
</comment>
<gene>
    <name evidence="13" type="primary">miaB</name>
    <name evidence="17" type="ORF">NW74_03730</name>
</gene>
<evidence type="ECO:0000313" key="17">
    <source>
        <dbReference type="EMBL" id="AIZ36509.1"/>
    </source>
</evidence>
<dbReference type="InterPro" id="IPR005839">
    <property type="entry name" value="Methylthiotransferase"/>
</dbReference>
<evidence type="ECO:0000256" key="7">
    <source>
        <dbReference type="ARBA" id="ARBA00023014"/>
    </source>
</evidence>
<feature type="domain" description="MTTase N-terminal" evidence="15">
    <location>
        <begin position="6"/>
        <end position="124"/>
    </location>
</feature>
<proteinExistence type="inferred from homology"/>
<evidence type="ECO:0000256" key="5">
    <source>
        <dbReference type="ARBA" id="ARBA00022723"/>
    </source>
</evidence>
<evidence type="ECO:0000256" key="10">
    <source>
        <dbReference type="ARBA" id="ARBA00068570"/>
    </source>
</evidence>
<keyword evidence="18" id="KW-1185">Reference proteome</keyword>
<dbReference type="PROSITE" id="PS01278">
    <property type="entry name" value="MTTASE_RADICAL"/>
    <property type="match status" value="1"/>
</dbReference>
<keyword evidence="13" id="KW-0819">tRNA processing</keyword>
<dbReference type="InterPro" id="IPR006463">
    <property type="entry name" value="MiaB_methiolase"/>
</dbReference>
<dbReference type="PANTHER" id="PTHR43020:SF2">
    <property type="entry name" value="MITOCHONDRIAL TRNA METHYLTHIOTRANSFERASE CDK5RAP1"/>
    <property type="match status" value="1"/>
</dbReference>
<evidence type="ECO:0000256" key="11">
    <source>
        <dbReference type="ARBA" id="ARBA00080698"/>
    </source>
</evidence>
<evidence type="ECO:0000259" key="15">
    <source>
        <dbReference type="PROSITE" id="PS51449"/>
    </source>
</evidence>
<dbReference type="SMART" id="SM00729">
    <property type="entry name" value="Elp3"/>
    <property type="match status" value="1"/>
</dbReference>
<dbReference type="GO" id="GO:0005829">
    <property type="term" value="C:cytosol"/>
    <property type="evidence" value="ECO:0007669"/>
    <property type="project" value="TreeGrafter"/>
</dbReference>
<dbReference type="EMBL" id="CP009761">
    <property type="protein sequence ID" value="AIZ36509.1"/>
    <property type="molecule type" value="Genomic_DNA"/>
</dbReference>
<dbReference type="NCBIfam" id="TIGR01574">
    <property type="entry name" value="miaB-methiolase"/>
    <property type="match status" value="1"/>
</dbReference>
<evidence type="ECO:0000259" key="16">
    <source>
        <dbReference type="PROSITE" id="PS51918"/>
    </source>
</evidence>